<sequence length="73" mass="8263">MSETAGHAEEDGLQMGCSEADDGHARAGFMKKNGEGKEKTDGCYWKERKRTRQHEGRSKLHQPGKWSKGEEDR</sequence>
<protein>
    <submittedName>
        <fullName evidence="2">Uncharacterized protein</fullName>
    </submittedName>
</protein>
<proteinExistence type="predicted"/>
<dbReference type="EMBL" id="CP045910">
    <property type="protein sequence ID" value="QQP31609.1"/>
    <property type="molecule type" value="Genomic_DNA"/>
</dbReference>
<name>A0A7T8GL16_CALRO</name>
<dbReference type="Proteomes" id="UP000595437">
    <property type="component" value="Chromosome 21"/>
</dbReference>
<feature type="region of interest" description="Disordered" evidence="1">
    <location>
        <begin position="1"/>
        <end position="73"/>
    </location>
</feature>
<feature type="compositionally biased region" description="Basic and acidic residues" evidence="1">
    <location>
        <begin position="32"/>
        <end position="46"/>
    </location>
</feature>
<evidence type="ECO:0000313" key="3">
    <source>
        <dbReference type="Proteomes" id="UP000595437"/>
    </source>
</evidence>
<dbReference type="AlphaFoldDB" id="A0A7T8GL16"/>
<evidence type="ECO:0000256" key="1">
    <source>
        <dbReference type="SAM" id="MobiDB-lite"/>
    </source>
</evidence>
<reference evidence="3" key="1">
    <citation type="submission" date="2021-01" db="EMBL/GenBank/DDBJ databases">
        <title>Caligus Genome Assembly.</title>
        <authorList>
            <person name="Gallardo-Escarate C."/>
        </authorList>
    </citation>
    <scope>NUCLEOTIDE SEQUENCE [LARGE SCALE GENOMIC DNA]</scope>
</reference>
<feature type="compositionally biased region" description="Basic and acidic residues" evidence="1">
    <location>
        <begin position="1"/>
        <end position="10"/>
    </location>
</feature>
<keyword evidence="3" id="KW-1185">Reference proteome</keyword>
<evidence type="ECO:0000313" key="2">
    <source>
        <dbReference type="EMBL" id="QQP31609.1"/>
    </source>
</evidence>
<accession>A0A7T8GL16</accession>
<gene>
    <name evidence="2" type="ORF">FKW44_025263</name>
</gene>
<organism evidence="2 3">
    <name type="scientific">Caligus rogercresseyi</name>
    <name type="common">Sea louse</name>
    <dbReference type="NCBI Taxonomy" id="217165"/>
    <lineage>
        <taxon>Eukaryota</taxon>
        <taxon>Metazoa</taxon>
        <taxon>Ecdysozoa</taxon>
        <taxon>Arthropoda</taxon>
        <taxon>Crustacea</taxon>
        <taxon>Multicrustacea</taxon>
        <taxon>Hexanauplia</taxon>
        <taxon>Copepoda</taxon>
        <taxon>Siphonostomatoida</taxon>
        <taxon>Caligidae</taxon>
        <taxon>Caligus</taxon>
    </lineage>
</organism>